<reference evidence="1 2" key="1">
    <citation type="submission" date="2019-11" db="EMBL/GenBank/DDBJ databases">
        <title>Metabolism of dissolved organic matter in forest soils.</title>
        <authorList>
            <person name="Cyle K.T."/>
            <person name="Wilhelm R.C."/>
            <person name="Martinez C.E."/>
        </authorList>
    </citation>
    <scope>NUCLEOTIDE SEQUENCE [LARGE SCALE GENOMIC DNA]</scope>
    <source>
        <strain evidence="1 2">5N</strain>
    </source>
</reference>
<organism evidence="1 2">
    <name type="scientific">Paraburkholderia elongata</name>
    <dbReference type="NCBI Taxonomy" id="2675747"/>
    <lineage>
        <taxon>Bacteria</taxon>
        <taxon>Pseudomonadati</taxon>
        <taxon>Pseudomonadota</taxon>
        <taxon>Betaproteobacteria</taxon>
        <taxon>Burkholderiales</taxon>
        <taxon>Burkholderiaceae</taxon>
        <taxon>Paraburkholderia</taxon>
    </lineage>
</organism>
<evidence type="ECO:0000313" key="2">
    <source>
        <dbReference type="Proteomes" id="UP000655523"/>
    </source>
</evidence>
<comment type="caution">
    <text evidence="1">The sequence shown here is derived from an EMBL/GenBank/DDBJ whole genome shotgun (WGS) entry which is preliminary data.</text>
</comment>
<proteinExistence type="predicted"/>
<accession>A0A972NJ63</accession>
<evidence type="ECO:0000313" key="1">
    <source>
        <dbReference type="EMBL" id="NPT54351.1"/>
    </source>
</evidence>
<dbReference type="RefSeq" id="WP_172161726.1">
    <property type="nucleotide sequence ID" value="NZ_WOEZ01000036.1"/>
</dbReference>
<keyword evidence="2" id="KW-1185">Reference proteome</keyword>
<protein>
    <submittedName>
        <fullName evidence="1">Uncharacterized protein</fullName>
    </submittedName>
</protein>
<name>A0A972NJ63_9BURK</name>
<dbReference type="EMBL" id="WOEZ01000036">
    <property type="protein sequence ID" value="NPT54351.1"/>
    <property type="molecule type" value="Genomic_DNA"/>
</dbReference>
<gene>
    <name evidence="1" type="ORF">GNZ13_06925</name>
</gene>
<dbReference type="AlphaFoldDB" id="A0A972NJ63"/>
<dbReference type="Proteomes" id="UP000655523">
    <property type="component" value="Unassembled WGS sequence"/>
</dbReference>
<sequence length="150" mass="16446">MTTVPHVDAQHADSVETKHAIANSIQPPRIDANGYLVTPWIRVTMMHAFYERAAHLGLKVSKNGDGVPVTIRITGVRSRSDTARILFNFMDGADYLSAVVQVGDTSFKVEEDTWLYWLFTDFRTITDVANAVGEQAANGIALVAGLPIDD</sequence>